<accession>A0A0C9SUR5</accession>
<dbReference type="PANTHER" id="PTHR46300">
    <property type="entry name" value="P450, PUTATIVE (EUROFUNG)-RELATED-RELATED"/>
    <property type="match status" value="1"/>
</dbReference>
<dbReference type="GO" id="GO:0005506">
    <property type="term" value="F:iron ion binding"/>
    <property type="evidence" value="ECO:0007669"/>
    <property type="project" value="InterPro"/>
</dbReference>
<dbReference type="SUPFAM" id="SSF48264">
    <property type="entry name" value="Cytochrome P450"/>
    <property type="match status" value="1"/>
</dbReference>
<keyword evidence="7 9" id="KW-0408">Iron</keyword>
<keyword evidence="11" id="KW-1185">Reference proteome</keyword>
<dbReference type="InterPro" id="IPR036396">
    <property type="entry name" value="Cyt_P450_sf"/>
</dbReference>
<evidence type="ECO:0000313" key="10">
    <source>
        <dbReference type="EMBL" id="KIJ06205.1"/>
    </source>
</evidence>
<dbReference type="AlphaFoldDB" id="A0A0C9SUR5"/>
<dbReference type="GO" id="GO:0004497">
    <property type="term" value="F:monooxygenase activity"/>
    <property type="evidence" value="ECO:0007669"/>
    <property type="project" value="UniProtKB-KW"/>
</dbReference>
<protein>
    <recommendedName>
        <fullName evidence="12">Cytochrome P450</fullName>
    </recommendedName>
</protein>
<dbReference type="InterPro" id="IPR050364">
    <property type="entry name" value="Cytochrome_P450_fung"/>
</dbReference>
<keyword evidence="6" id="KW-0560">Oxidoreductase</keyword>
<dbReference type="CDD" id="cd11065">
    <property type="entry name" value="CYP64-like"/>
    <property type="match status" value="1"/>
</dbReference>
<dbReference type="EMBL" id="KN820451">
    <property type="protein sequence ID" value="KIJ06205.1"/>
    <property type="molecule type" value="Genomic_DNA"/>
</dbReference>
<evidence type="ECO:0000256" key="8">
    <source>
        <dbReference type="ARBA" id="ARBA00023033"/>
    </source>
</evidence>
<evidence type="ECO:0000256" key="6">
    <source>
        <dbReference type="ARBA" id="ARBA00023002"/>
    </source>
</evidence>
<comment type="cofactor">
    <cofactor evidence="1 9">
        <name>heme</name>
        <dbReference type="ChEBI" id="CHEBI:30413"/>
    </cofactor>
</comment>
<keyword evidence="4 9" id="KW-0349">Heme</keyword>
<keyword evidence="5 9" id="KW-0479">Metal-binding</keyword>
<dbReference type="PANTHER" id="PTHR46300:SF7">
    <property type="entry name" value="P450, PUTATIVE (EUROFUNG)-RELATED"/>
    <property type="match status" value="1"/>
</dbReference>
<evidence type="ECO:0000256" key="4">
    <source>
        <dbReference type="ARBA" id="ARBA00022617"/>
    </source>
</evidence>
<dbReference type="PRINTS" id="PR00463">
    <property type="entry name" value="EP450I"/>
</dbReference>
<dbReference type="OrthoDB" id="2789670at2759"/>
<reference evidence="10 11" key="1">
    <citation type="submission" date="2014-06" db="EMBL/GenBank/DDBJ databases">
        <authorList>
            <consortium name="DOE Joint Genome Institute"/>
            <person name="Kuo A."/>
            <person name="Kohler A."/>
            <person name="Nagy L.G."/>
            <person name="Floudas D."/>
            <person name="Copeland A."/>
            <person name="Barry K.W."/>
            <person name="Cichocki N."/>
            <person name="Veneault-Fourrey C."/>
            <person name="LaButti K."/>
            <person name="Lindquist E.A."/>
            <person name="Lipzen A."/>
            <person name="Lundell T."/>
            <person name="Morin E."/>
            <person name="Murat C."/>
            <person name="Sun H."/>
            <person name="Tunlid A."/>
            <person name="Henrissat B."/>
            <person name="Grigoriev I.V."/>
            <person name="Hibbett D.S."/>
            <person name="Martin F."/>
            <person name="Nordberg H.P."/>
            <person name="Cantor M.N."/>
            <person name="Hua S.X."/>
        </authorList>
    </citation>
    <scope>NUCLEOTIDE SEQUENCE [LARGE SCALE GENOMIC DNA]</scope>
    <source>
        <strain evidence="10 11">ATCC 200175</strain>
    </source>
</reference>
<evidence type="ECO:0000256" key="5">
    <source>
        <dbReference type="ARBA" id="ARBA00022723"/>
    </source>
</evidence>
<proteinExistence type="inferred from homology"/>
<evidence type="ECO:0000256" key="7">
    <source>
        <dbReference type="ARBA" id="ARBA00023004"/>
    </source>
</evidence>
<name>A0A0C9SUR5_PAXIN</name>
<dbReference type="GO" id="GO:0016705">
    <property type="term" value="F:oxidoreductase activity, acting on paired donors, with incorporation or reduction of molecular oxygen"/>
    <property type="evidence" value="ECO:0007669"/>
    <property type="project" value="InterPro"/>
</dbReference>
<keyword evidence="8" id="KW-0503">Monooxygenase</keyword>
<dbReference type="Gene3D" id="1.10.630.10">
    <property type="entry name" value="Cytochrome P450"/>
    <property type="match status" value="1"/>
</dbReference>
<evidence type="ECO:0000256" key="9">
    <source>
        <dbReference type="PIRSR" id="PIRSR602401-1"/>
    </source>
</evidence>
<dbReference type="HOGENOM" id="CLU_001570_2_0_1"/>
<evidence type="ECO:0000256" key="2">
    <source>
        <dbReference type="ARBA" id="ARBA00005179"/>
    </source>
</evidence>
<evidence type="ECO:0000256" key="1">
    <source>
        <dbReference type="ARBA" id="ARBA00001971"/>
    </source>
</evidence>
<sequence>MGHRLLFVNSTQVADDLFEKRAVNYSDRNELPMVNDLMGWNWSFGHMSYGERWKKHRKMFERLFRPAVAPTYWPLQGKEAHALLRNLLDLPRELIEHLRHNAAAVIMKMIYGIEIAPKDDRYVEIAEQALDGVVTAATPGAFFVDIFPWLKYLPEWMPGAGFKKKATWKESVFEMRDAPFEAVQKALAAGTAAPCFVSHLVNDLNTEGNVGDEIETIKRCAGLAYAAGAESTVSSLSSFFLAMVLHPNVQARAQAELDSVIGPGRLPDYNDRPLLPYINAIVKEVLRWNPVAPLGLPHMVTKDDIYNGYFIPAGTTIIGNTWTILHDERNYSRPMDFVPERFLNSDNTENEEILDPATAAFGYGCRICPSRFMADATI</sequence>
<gene>
    <name evidence="10" type="ORF">PAXINDRAFT_20589</name>
</gene>
<dbReference type="GO" id="GO:0020037">
    <property type="term" value="F:heme binding"/>
    <property type="evidence" value="ECO:0007669"/>
    <property type="project" value="InterPro"/>
</dbReference>
<comment type="pathway">
    <text evidence="2">Secondary metabolite biosynthesis.</text>
</comment>
<dbReference type="Pfam" id="PF00067">
    <property type="entry name" value="p450"/>
    <property type="match status" value="1"/>
</dbReference>
<reference evidence="11" key="2">
    <citation type="submission" date="2015-01" db="EMBL/GenBank/DDBJ databases">
        <title>Evolutionary Origins and Diversification of the Mycorrhizal Mutualists.</title>
        <authorList>
            <consortium name="DOE Joint Genome Institute"/>
            <consortium name="Mycorrhizal Genomics Consortium"/>
            <person name="Kohler A."/>
            <person name="Kuo A."/>
            <person name="Nagy L.G."/>
            <person name="Floudas D."/>
            <person name="Copeland A."/>
            <person name="Barry K.W."/>
            <person name="Cichocki N."/>
            <person name="Veneault-Fourrey C."/>
            <person name="LaButti K."/>
            <person name="Lindquist E.A."/>
            <person name="Lipzen A."/>
            <person name="Lundell T."/>
            <person name="Morin E."/>
            <person name="Murat C."/>
            <person name="Riley R."/>
            <person name="Ohm R."/>
            <person name="Sun H."/>
            <person name="Tunlid A."/>
            <person name="Henrissat B."/>
            <person name="Grigoriev I.V."/>
            <person name="Hibbett D.S."/>
            <person name="Martin F."/>
        </authorList>
    </citation>
    <scope>NUCLEOTIDE SEQUENCE [LARGE SCALE GENOMIC DNA]</scope>
    <source>
        <strain evidence="11">ATCC 200175</strain>
    </source>
</reference>
<comment type="similarity">
    <text evidence="3">Belongs to the cytochrome P450 family.</text>
</comment>
<dbReference type="Proteomes" id="UP000053647">
    <property type="component" value="Unassembled WGS sequence"/>
</dbReference>
<evidence type="ECO:0000256" key="3">
    <source>
        <dbReference type="ARBA" id="ARBA00010617"/>
    </source>
</evidence>
<feature type="binding site" description="axial binding residue" evidence="9">
    <location>
        <position position="368"/>
    </location>
    <ligand>
        <name>heme</name>
        <dbReference type="ChEBI" id="CHEBI:30413"/>
    </ligand>
    <ligandPart>
        <name>Fe</name>
        <dbReference type="ChEBI" id="CHEBI:18248"/>
    </ligandPart>
</feature>
<dbReference type="InterPro" id="IPR001128">
    <property type="entry name" value="Cyt_P450"/>
</dbReference>
<evidence type="ECO:0000313" key="11">
    <source>
        <dbReference type="Proteomes" id="UP000053647"/>
    </source>
</evidence>
<organism evidence="10 11">
    <name type="scientific">Paxillus involutus ATCC 200175</name>
    <dbReference type="NCBI Taxonomy" id="664439"/>
    <lineage>
        <taxon>Eukaryota</taxon>
        <taxon>Fungi</taxon>
        <taxon>Dikarya</taxon>
        <taxon>Basidiomycota</taxon>
        <taxon>Agaricomycotina</taxon>
        <taxon>Agaricomycetes</taxon>
        <taxon>Agaricomycetidae</taxon>
        <taxon>Boletales</taxon>
        <taxon>Paxilineae</taxon>
        <taxon>Paxillaceae</taxon>
        <taxon>Paxillus</taxon>
    </lineage>
</organism>
<dbReference type="PRINTS" id="PR00385">
    <property type="entry name" value="P450"/>
</dbReference>
<evidence type="ECO:0008006" key="12">
    <source>
        <dbReference type="Google" id="ProtNLM"/>
    </source>
</evidence>
<dbReference type="InterPro" id="IPR002401">
    <property type="entry name" value="Cyt_P450_E_grp-I"/>
</dbReference>